<reference evidence="6" key="1">
    <citation type="submission" date="2022-08" db="EMBL/GenBank/DDBJ databases">
        <title>Genome sequencing of akame (Lates japonicus).</title>
        <authorList>
            <person name="Hashiguchi Y."/>
            <person name="Takahashi H."/>
        </authorList>
    </citation>
    <scope>NUCLEOTIDE SEQUENCE</scope>
    <source>
        <strain evidence="6">Kochi</strain>
    </source>
</reference>
<evidence type="ECO:0000256" key="4">
    <source>
        <dbReference type="ARBA" id="ARBA00023319"/>
    </source>
</evidence>
<dbReference type="Pfam" id="PF13927">
    <property type="entry name" value="Ig_3"/>
    <property type="match status" value="1"/>
</dbReference>
<dbReference type="FunFam" id="2.60.40.10:FF:000245">
    <property type="entry name" value="protein turtle homolog B isoform X2"/>
    <property type="match status" value="1"/>
</dbReference>
<evidence type="ECO:0000256" key="3">
    <source>
        <dbReference type="ARBA" id="ARBA00023157"/>
    </source>
</evidence>
<evidence type="ECO:0000313" key="6">
    <source>
        <dbReference type="EMBL" id="GLD47245.1"/>
    </source>
</evidence>
<evidence type="ECO:0000259" key="5">
    <source>
        <dbReference type="PROSITE" id="PS50835"/>
    </source>
</evidence>
<dbReference type="InterPro" id="IPR007110">
    <property type="entry name" value="Ig-like_dom"/>
</dbReference>
<proteinExistence type="predicted"/>
<dbReference type="InterPro" id="IPR013106">
    <property type="entry name" value="Ig_V-set"/>
</dbReference>
<dbReference type="PANTHER" id="PTHR12231:SF253">
    <property type="entry name" value="DPR-INTERACTING PROTEIN ETA, ISOFORM B-RELATED"/>
    <property type="match status" value="1"/>
</dbReference>
<dbReference type="AlphaFoldDB" id="A0AAD3M433"/>
<dbReference type="Gene3D" id="2.60.40.10">
    <property type="entry name" value="Immunoglobulins"/>
    <property type="match status" value="2"/>
</dbReference>
<evidence type="ECO:0000313" key="7">
    <source>
        <dbReference type="Proteomes" id="UP001279410"/>
    </source>
</evidence>
<feature type="domain" description="Ig-like" evidence="5">
    <location>
        <begin position="8"/>
        <end position="110"/>
    </location>
</feature>
<evidence type="ECO:0000256" key="2">
    <source>
        <dbReference type="ARBA" id="ARBA00022737"/>
    </source>
</evidence>
<dbReference type="SMART" id="SM00408">
    <property type="entry name" value="IGc2"/>
    <property type="match status" value="2"/>
</dbReference>
<keyword evidence="7" id="KW-1185">Reference proteome</keyword>
<dbReference type="InterPro" id="IPR003598">
    <property type="entry name" value="Ig_sub2"/>
</dbReference>
<keyword evidence="1" id="KW-0732">Signal</keyword>
<dbReference type="InterPro" id="IPR013783">
    <property type="entry name" value="Ig-like_fold"/>
</dbReference>
<keyword evidence="4" id="KW-0393">Immunoglobulin domain</keyword>
<dbReference type="InterPro" id="IPR036179">
    <property type="entry name" value="Ig-like_dom_sf"/>
</dbReference>
<dbReference type="Proteomes" id="UP001279410">
    <property type="component" value="Unassembled WGS sequence"/>
</dbReference>
<dbReference type="PANTHER" id="PTHR12231">
    <property type="entry name" value="CTX-RELATED TYPE I TRANSMEMBRANE PROTEIN"/>
    <property type="match status" value="1"/>
</dbReference>
<comment type="caution">
    <text evidence="6">The sequence shown here is derived from an EMBL/GenBank/DDBJ whole genome shotgun (WGS) entry which is preliminary data.</text>
</comment>
<organism evidence="6 7">
    <name type="scientific">Lates japonicus</name>
    <name type="common">Japanese lates</name>
    <dbReference type="NCBI Taxonomy" id="270547"/>
    <lineage>
        <taxon>Eukaryota</taxon>
        <taxon>Metazoa</taxon>
        <taxon>Chordata</taxon>
        <taxon>Craniata</taxon>
        <taxon>Vertebrata</taxon>
        <taxon>Euteleostomi</taxon>
        <taxon>Actinopterygii</taxon>
        <taxon>Neopterygii</taxon>
        <taxon>Teleostei</taxon>
        <taxon>Neoteleostei</taxon>
        <taxon>Acanthomorphata</taxon>
        <taxon>Carangaria</taxon>
        <taxon>Carangaria incertae sedis</taxon>
        <taxon>Centropomidae</taxon>
        <taxon>Lates</taxon>
    </lineage>
</organism>
<dbReference type="PROSITE" id="PS50835">
    <property type="entry name" value="IG_LIKE"/>
    <property type="match status" value="2"/>
</dbReference>
<dbReference type="SUPFAM" id="SSF48726">
    <property type="entry name" value="Immunoglobulin"/>
    <property type="match status" value="2"/>
</dbReference>
<dbReference type="EMBL" id="BRZM01000003">
    <property type="protein sequence ID" value="GLD47245.1"/>
    <property type="molecule type" value="Genomic_DNA"/>
</dbReference>
<feature type="domain" description="Ig-like" evidence="5">
    <location>
        <begin position="152"/>
        <end position="218"/>
    </location>
</feature>
<dbReference type="InterPro" id="IPR003599">
    <property type="entry name" value="Ig_sub"/>
</dbReference>
<protein>
    <submittedName>
        <fullName evidence="6">Protein turtle homolog B-like protein</fullName>
    </submittedName>
</protein>
<dbReference type="Pfam" id="PF07686">
    <property type="entry name" value="V-set"/>
    <property type="match status" value="1"/>
</dbReference>
<accession>A0AAD3M433</accession>
<keyword evidence="2" id="KW-0677">Repeat</keyword>
<feature type="non-terminal residue" evidence="6">
    <location>
        <position position="218"/>
    </location>
</feature>
<sequence>MRDKAGLPGFLTGHRGMNSAHGVREEPQFVTARAGENVILGCDVSYPLNGQPYVVEWFKYGMPIPFFINFRFYPPHVDPEYAGRASLHGKSSLRIENVRSDDQGWYECKVLMLEQQYDTFHNGSWVHLTVNVQAPIQREVMPMKQGSYLPGPIHRYTPPQYVEAKEGGSITLTCTAFGNPKPSVSWLREGNLMVSSAKYKVSDGSLTVLSITREDRGA</sequence>
<gene>
    <name evidence="6" type="ORF">AKAME5_000145800</name>
</gene>
<dbReference type="SMART" id="SM00409">
    <property type="entry name" value="IG"/>
    <property type="match status" value="2"/>
</dbReference>
<name>A0AAD3M433_LATJO</name>
<evidence type="ECO:0000256" key="1">
    <source>
        <dbReference type="ARBA" id="ARBA00022729"/>
    </source>
</evidence>
<keyword evidence="3" id="KW-1015">Disulfide bond</keyword>
<dbReference type="InterPro" id="IPR051170">
    <property type="entry name" value="Neural/epithelial_adhesion"/>
</dbReference>